<comment type="caution">
    <text evidence="2">The sequence shown here is derived from an EMBL/GenBank/DDBJ whole genome shotgun (WGS) entry which is preliminary data.</text>
</comment>
<evidence type="ECO:0000313" key="3">
    <source>
        <dbReference type="Proteomes" id="UP000318053"/>
    </source>
</evidence>
<name>A0A5C5XWC8_9BACT</name>
<evidence type="ECO:0000256" key="1">
    <source>
        <dbReference type="SAM" id="MobiDB-lite"/>
    </source>
</evidence>
<feature type="region of interest" description="Disordered" evidence="1">
    <location>
        <begin position="65"/>
        <end position="96"/>
    </location>
</feature>
<dbReference type="AlphaFoldDB" id="A0A5C5XWC8"/>
<evidence type="ECO:0000313" key="2">
    <source>
        <dbReference type="EMBL" id="TWT67214.1"/>
    </source>
</evidence>
<gene>
    <name evidence="2" type="ORF">CA85_20630</name>
</gene>
<protein>
    <submittedName>
        <fullName evidence="2">Uncharacterized protein</fullName>
    </submittedName>
</protein>
<proteinExistence type="predicted"/>
<dbReference type="Proteomes" id="UP000318053">
    <property type="component" value="Unassembled WGS sequence"/>
</dbReference>
<organism evidence="2 3">
    <name type="scientific">Allorhodopirellula solitaria</name>
    <dbReference type="NCBI Taxonomy" id="2527987"/>
    <lineage>
        <taxon>Bacteria</taxon>
        <taxon>Pseudomonadati</taxon>
        <taxon>Planctomycetota</taxon>
        <taxon>Planctomycetia</taxon>
        <taxon>Pirellulales</taxon>
        <taxon>Pirellulaceae</taxon>
        <taxon>Allorhodopirellula</taxon>
    </lineage>
</organism>
<reference evidence="2 3" key="1">
    <citation type="submission" date="2019-02" db="EMBL/GenBank/DDBJ databases">
        <title>Deep-cultivation of Planctomycetes and their phenomic and genomic characterization uncovers novel biology.</title>
        <authorList>
            <person name="Wiegand S."/>
            <person name="Jogler M."/>
            <person name="Boedeker C."/>
            <person name="Pinto D."/>
            <person name="Vollmers J."/>
            <person name="Rivas-Marin E."/>
            <person name="Kohn T."/>
            <person name="Peeters S.H."/>
            <person name="Heuer A."/>
            <person name="Rast P."/>
            <person name="Oberbeckmann S."/>
            <person name="Bunk B."/>
            <person name="Jeske O."/>
            <person name="Meyerdierks A."/>
            <person name="Storesund J.E."/>
            <person name="Kallscheuer N."/>
            <person name="Luecker S."/>
            <person name="Lage O.M."/>
            <person name="Pohl T."/>
            <person name="Merkel B.J."/>
            <person name="Hornburger P."/>
            <person name="Mueller R.-W."/>
            <person name="Bruemmer F."/>
            <person name="Labrenz M."/>
            <person name="Spormann A.M."/>
            <person name="Op Den Camp H."/>
            <person name="Overmann J."/>
            <person name="Amann R."/>
            <person name="Jetten M.S.M."/>
            <person name="Mascher T."/>
            <person name="Medema M.H."/>
            <person name="Devos D.P."/>
            <person name="Kaster A.-K."/>
            <person name="Ovreas L."/>
            <person name="Rohde M."/>
            <person name="Galperin M.Y."/>
            <person name="Jogler C."/>
        </authorList>
    </citation>
    <scope>NUCLEOTIDE SEQUENCE [LARGE SCALE GENOMIC DNA]</scope>
    <source>
        <strain evidence="2 3">CA85</strain>
    </source>
</reference>
<feature type="compositionally biased region" description="Basic and acidic residues" evidence="1">
    <location>
        <begin position="338"/>
        <end position="350"/>
    </location>
</feature>
<feature type="region of interest" description="Disordered" evidence="1">
    <location>
        <begin position="337"/>
        <end position="362"/>
    </location>
</feature>
<feature type="compositionally biased region" description="Low complexity" evidence="1">
    <location>
        <begin position="73"/>
        <end position="88"/>
    </location>
</feature>
<accession>A0A5C5XWC8</accession>
<keyword evidence="3" id="KW-1185">Reference proteome</keyword>
<dbReference type="EMBL" id="SJPK01000004">
    <property type="protein sequence ID" value="TWT67214.1"/>
    <property type="molecule type" value="Genomic_DNA"/>
</dbReference>
<sequence length="362" mass="39676">MVELVAATFVIYERNQRNTGAVLVISRTTMDIFCAHWTKRSLRLVIGCSMAFAMLEVQYAPAARAQSPPPSLQRSQAARQASPAPNSNTRSFPNLFGWGQSGDESQRIGSPAHRASIINALPLDRLTPEARAEILEIAENPTLYRQLPSQAVRCDQDMFLFLTRNPDVLVGLWDLMDITKVECERIGPYQIQASDRAGTTCHVDLVYGDAKQHIFVVEGSYDGKMVPTPIRGKGVFVLHSAYAQNADGDTTISGTLDCFVQLESLGVDLIARTFSPIIGRSADTNFVQTARFISQVSQASSQNPAAMLDVANRLPQVDPPVRKAFAETIVTVARRGRMVVDDSEQPKTAERTPSSPPDGLTR</sequence>